<protein>
    <submittedName>
        <fullName evidence="1">Uncharacterized protein</fullName>
    </submittedName>
</protein>
<reference evidence="1 2" key="1">
    <citation type="journal article" date="2019" name="Nat. Med.">
        <title>A library of human gut bacterial isolates paired with longitudinal multiomics data enables mechanistic microbiome research.</title>
        <authorList>
            <person name="Poyet M."/>
            <person name="Groussin M."/>
            <person name="Gibbons S.M."/>
            <person name="Avila-Pacheco J."/>
            <person name="Jiang X."/>
            <person name="Kearney S.M."/>
            <person name="Perrotta A.R."/>
            <person name="Berdy B."/>
            <person name="Zhao S."/>
            <person name="Lieberman T.D."/>
            <person name="Swanson P.K."/>
            <person name="Smith M."/>
            <person name="Roesemann S."/>
            <person name="Alexander J.E."/>
            <person name="Rich S.A."/>
            <person name="Livny J."/>
            <person name="Vlamakis H."/>
            <person name="Clish C."/>
            <person name="Bullock K."/>
            <person name="Deik A."/>
            <person name="Scott J."/>
            <person name="Pierce K.A."/>
            <person name="Xavier R.J."/>
            <person name="Alm E.J."/>
        </authorList>
    </citation>
    <scope>NUCLEOTIDE SEQUENCE [LARGE SCALE GENOMIC DNA]</scope>
    <source>
        <strain evidence="1 2">BIOML-A2</strain>
    </source>
</reference>
<evidence type="ECO:0000313" key="1">
    <source>
        <dbReference type="EMBL" id="MSB19102.1"/>
    </source>
</evidence>
<dbReference type="InterPro" id="IPR056076">
    <property type="entry name" value="DUF7659"/>
</dbReference>
<accession>A0A6I2R750</accession>
<dbReference type="Proteomes" id="UP000434475">
    <property type="component" value="Unassembled WGS sequence"/>
</dbReference>
<name>A0A6I2R750_FLAPL</name>
<gene>
    <name evidence="1" type="ORF">GKE97_06165</name>
</gene>
<sequence length="144" mass="16504">MNKYKELRDRQQAEVNALPLGFAFGKSQFDEMMRGWGLDPEKDLDKIVSIGAGGYIQKKDRSLMHETFDRHRRERKEAIAADQTGEGFIFDMFLYELNNHEYGYTGDTSEALEALGLTAQEVVDDPRLNRGICKAHQVIMGRDE</sequence>
<evidence type="ECO:0000313" key="2">
    <source>
        <dbReference type="Proteomes" id="UP000434475"/>
    </source>
</evidence>
<dbReference type="RefSeq" id="WP_172697462.1">
    <property type="nucleotide sequence ID" value="NZ_WKPR01000004.1"/>
</dbReference>
<comment type="caution">
    <text evidence="1">The sequence shown here is derived from an EMBL/GenBank/DDBJ whole genome shotgun (WGS) entry which is preliminary data.</text>
</comment>
<organism evidence="1 2">
    <name type="scientific">Flavonifractor plautii</name>
    <name type="common">Fusobacterium plautii</name>
    <dbReference type="NCBI Taxonomy" id="292800"/>
    <lineage>
        <taxon>Bacteria</taxon>
        <taxon>Bacillati</taxon>
        <taxon>Bacillota</taxon>
        <taxon>Clostridia</taxon>
        <taxon>Eubacteriales</taxon>
        <taxon>Oscillospiraceae</taxon>
        <taxon>Flavonifractor</taxon>
    </lineage>
</organism>
<dbReference type="Pfam" id="PF24692">
    <property type="entry name" value="DUF7659"/>
    <property type="match status" value="1"/>
</dbReference>
<dbReference type="EMBL" id="WKPR01000004">
    <property type="protein sequence ID" value="MSB19102.1"/>
    <property type="molecule type" value="Genomic_DNA"/>
</dbReference>
<proteinExistence type="predicted"/>
<dbReference type="AlphaFoldDB" id="A0A6I2R750"/>